<comment type="caution">
    <text evidence="1">The sequence shown here is derived from an EMBL/GenBank/DDBJ whole genome shotgun (WGS) entry which is preliminary data.</text>
</comment>
<dbReference type="AlphaFoldDB" id="A0A813XTS3"/>
<dbReference type="Proteomes" id="UP000663891">
    <property type="component" value="Unassembled WGS sequence"/>
</dbReference>
<organism evidence="1 2">
    <name type="scientific">Adineta steineri</name>
    <dbReference type="NCBI Taxonomy" id="433720"/>
    <lineage>
        <taxon>Eukaryota</taxon>
        <taxon>Metazoa</taxon>
        <taxon>Spiralia</taxon>
        <taxon>Gnathifera</taxon>
        <taxon>Rotifera</taxon>
        <taxon>Eurotatoria</taxon>
        <taxon>Bdelloidea</taxon>
        <taxon>Adinetida</taxon>
        <taxon>Adinetidae</taxon>
        <taxon>Adineta</taxon>
    </lineage>
</organism>
<sequence>MLHYKPFLVEILREVQQQRMAAEIDQDLMYSIRDAYYGNKLDEETLLIQLYLDDISLTTPIGSKRDNHKMKINQTALSCIIRNILDKNLTP</sequence>
<proteinExistence type="predicted"/>
<name>A0A813XTS3_9BILA</name>
<gene>
    <name evidence="1" type="ORF">VCS650_LOCUS7656</name>
</gene>
<reference evidence="1" key="1">
    <citation type="submission" date="2021-02" db="EMBL/GenBank/DDBJ databases">
        <authorList>
            <person name="Nowell W R."/>
        </authorList>
    </citation>
    <scope>NUCLEOTIDE SEQUENCE</scope>
</reference>
<dbReference type="EMBL" id="CAJNON010000049">
    <property type="protein sequence ID" value="CAF0869747.1"/>
    <property type="molecule type" value="Genomic_DNA"/>
</dbReference>
<protein>
    <submittedName>
        <fullName evidence="1">Uncharacterized protein</fullName>
    </submittedName>
</protein>
<evidence type="ECO:0000313" key="1">
    <source>
        <dbReference type="EMBL" id="CAF0869747.1"/>
    </source>
</evidence>
<accession>A0A813XTS3</accession>
<dbReference type="OrthoDB" id="10013091at2759"/>
<evidence type="ECO:0000313" key="2">
    <source>
        <dbReference type="Proteomes" id="UP000663891"/>
    </source>
</evidence>